<sequence length="108" mass="13108">MMRKIYPFDFKSGDVILNDFDFDPSIPYTEQKWSFKEDIFQVRYHQEKYIIDLGWYPEFNFDEGRFKLMVVEVHGTEWHPLKIRETTSIEEIIAYVNEAIEFVESIVK</sequence>
<protein>
    <submittedName>
        <fullName evidence="1">Uncharacterized protein</fullName>
    </submittedName>
</protein>
<evidence type="ECO:0000313" key="1">
    <source>
        <dbReference type="EMBL" id="EFM12528.1"/>
    </source>
</evidence>
<dbReference type="EMBL" id="AEDD01000001">
    <property type="protein sequence ID" value="EFM12528.1"/>
    <property type="molecule type" value="Genomic_DNA"/>
</dbReference>
<dbReference type="RefSeq" id="WP_006036057.1">
    <property type="nucleotide sequence ID" value="NZ_AEDD01000001.1"/>
</dbReference>
<dbReference type="Proteomes" id="UP000005387">
    <property type="component" value="Unassembled WGS sequence"/>
</dbReference>
<reference evidence="1 2" key="1">
    <citation type="submission" date="2010-07" db="EMBL/GenBank/DDBJ databases">
        <title>The draft genome of Paenibacillus curdlanolyticus YK9.</title>
        <authorList>
            <consortium name="US DOE Joint Genome Institute (JGI-PGF)"/>
            <person name="Lucas S."/>
            <person name="Copeland A."/>
            <person name="Lapidus A."/>
            <person name="Cheng J.-F."/>
            <person name="Bruce D."/>
            <person name="Goodwin L."/>
            <person name="Pitluck S."/>
            <person name="Land M.L."/>
            <person name="Hauser L."/>
            <person name="Chang Y.-J."/>
            <person name="Jeffries C."/>
            <person name="Anderson I.J."/>
            <person name="Johnson E."/>
            <person name="Loganathan U."/>
            <person name="Mulhopadhyay B."/>
            <person name="Kyrpides N."/>
            <person name="Woyke T.J."/>
        </authorList>
    </citation>
    <scope>NUCLEOTIDE SEQUENCE [LARGE SCALE GENOMIC DNA]</scope>
    <source>
        <strain evidence="1 2">YK9</strain>
    </source>
</reference>
<evidence type="ECO:0000313" key="2">
    <source>
        <dbReference type="Proteomes" id="UP000005387"/>
    </source>
</evidence>
<accession>E0I4J7</accession>
<keyword evidence="2" id="KW-1185">Reference proteome</keyword>
<dbReference type="OrthoDB" id="3532550at2"/>
<dbReference type="AlphaFoldDB" id="E0I4J7"/>
<organism evidence="1 2">
    <name type="scientific">Paenibacillus curdlanolyticus YK9</name>
    <dbReference type="NCBI Taxonomy" id="717606"/>
    <lineage>
        <taxon>Bacteria</taxon>
        <taxon>Bacillati</taxon>
        <taxon>Bacillota</taxon>
        <taxon>Bacilli</taxon>
        <taxon>Bacillales</taxon>
        <taxon>Paenibacillaceae</taxon>
        <taxon>Paenibacillus</taxon>
    </lineage>
</organism>
<gene>
    <name evidence="1" type="ORF">PaecuDRAFT_0039</name>
</gene>
<name>E0I4J7_9BACL</name>
<proteinExistence type="predicted"/>